<feature type="transmembrane region" description="Helical" evidence="1">
    <location>
        <begin position="99"/>
        <end position="118"/>
    </location>
</feature>
<evidence type="ECO:0000313" key="3">
    <source>
        <dbReference type="Proteomes" id="UP000010878"/>
    </source>
</evidence>
<dbReference type="EMBL" id="CP003929">
    <property type="protein sequence ID" value="AGB37013.1"/>
    <property type="molecule type" value="Genomic_DNA"/>
</dbReference>
<dbReference type="HOGENOM" id="CLU_1551864_0_0_2"/>
<evidence type="ECO:0000256" key="1">
    <source>
        <dbReference type="SAM" id="Phobius"/>
    </source>
</evidence>
<accession>L0JYS5</accession>
<keyword evidence="1" id="KW-0472">Membrane</keyword>
<keyword evidence="1" id="KW-0812">Transmembrane</keyword>
<keyword evidence="3" id="KW-1185">Reference proteome</keyword>
<gene>
    <name evidence="2" type="ORF">Natoc_1176</name>
</gene>
<organism evidence="2 3">
    <name type="scientific">Natronococcus occultus SP4</name>
    <dbReference type="NCBI Taxonomy" id="694430"/>
    <lineage>
        <taxon>Archaea</taxon>
        <taxon>Methanobacteriati</taxon>
        <taxon>Methanobacteriota</taxon>
        <taxon>Stenosarchaea group</taxon>
        <taxon>Halobacteria</taxon>
        <taxon>Halobacteriales</taxon>
        <taxon>Natrialbaceae</taxon>
        <taxon>Natronococcus</taxon>
    </lineage>
</organism>
<proteinExistence type="predicted"/>
<name>L0JYS5_9EURY</name>
<evidence type="ECO:0000313" key="2">
    <source>
        <dbReference type="EMBL" id="AGB37013.1"/>
    </source>
</evidence>
<feature type="transmembrane region" description="Helical" evidence="1">
    <location>
        <begin position="130"/>
        <end position="152"/>
    </location>
</feature>
<keyword evidence="1" id="KW-1133">Transmembrane helix</keyword>
<dbReference type="Proteomes" id="UP000010878">
    <property type="component" value="Chromosome"/>
</dbReference>
<protein>
    <submittedName>
        <fullName evidence="2">Uncharacterized protein</fullName>
    </submittedName>
</protein>
<dbReference type="AlphaFoldDB" id="L0JYS5"/>
<sequence>MTGHTPDSDASKNRILLQKLLLWVLRSAHESRLELEELRENQSQRSAMAIHRRLLTPVRATVLMGAVSLVASQSVAAQDDGTDICGEGFGLMIFDVQMMAWQVLLGALFVIFMLGLVLRAVPLFTGSTAVGSLMMVGPIVGVIAFIFFVQFIDIALGYADGPGVGEGCSPFV</sequence>
<dbReference type="STRING" id="694430.Natoc_1176"/>
<dbReference type="KEGG" id="nou:Natoc_1176"/>
<dbReference type="OrthoDB" id="201166at2157"/>
<reference evidence="2 3" key="1">
    <citation type="submission" date="2012-11" db="EMBL/GenBank/DDBJ databases">
        <title>FINISHED of Natronococcus occultus SP4, DSM 3396.</title>
        <authorList>
            <consortium name="DOE Joint Genome Institute"/>
            <person name="Eisen J."/>
            <person name="Huntemann M."/>
            <person name="Wei C.-L."/>
            <person name="Han J."/>
            <person name="Detter J.C."/>
            <person name="Han C."/>
            <person name="Tapia R."/>
            <person name="Chen A."/>
            <person name="Kyrpides N."/>
            <person name="Mavromatis K."/>
            <person name="Markowitz V."/>
            <person name="Szeto E."/>
            <person name="Ivanova N."/>
            <person name="Mikhailova N."/>
            <person name="Ovchinnikova G."/>
            <person name="Pagani I."/>
            <person name="Pati A."/>
            <person name="Goodwin L."/>
            <person name="Nordberg H.P."/>
            <person name="Cantor M.N."/>
            <person name="Hua S.X."/>
            <person name="Woyke T."/>
            <person name="Eisen J."/>
            <person name="Klenk H.-P."/>
            <person name="Klenk H.-P."/>
        </authorList>
    </citation>
    <scope>NUCLEOTIDE SEQUENCE [LARGE SCALE GENOMIC DNA]</scope>
    <source>
        <strain evidence="2 3">SP4</strain>
    </source>
</reference>